<protein>
    <submittedName>
        <fullName evidence="2">Uncharacterized protein</fullName>
    </submittedName>
</protein>
<proteinExistence type="predicted"/>
<keyword evidence="1" id="KW-0472">Membrane</keyword>
<evidence type="ECO:0000313" key="3">
    <source>
        <dbReference type="Proteomes" id="UP000316360"/>
    </source>
</evidence>
<accession>A0A523RWH1</accession>
<keyword evidence="1" id="KW-0812">Transmembrane</keyword>
<evidence type="ECO:0000313" key="2">
    <source>
        <dbReference type="EMBL" id="TET10086.1"/>
    </source>
</evidence>
<reference evidence="2 3" key="1">
    <citation type="submission" date="2019-03" db="EMBL/GenBank/DDBJ databases">
        <title>Metabolic potential of uncultured bacteria and archaea associated with petroleum seepage in deep-sea sediments.</title>
        <authorList>
            <person name="Dong X."/>
            <person name="Hubert C."/>
        </authorList>
    </citation>
    <scope>NUCLEOTIDE SEQUENCE [LARGE SCALE GENOMIC DNA]</scope>
    <source>
        <strain evidence="2">E44_bin7</strain>
    </source>
</reference>
<keyword evidence="1" id="KW-1133">Transmembrane helix</keyword>
<sequence>MVLNEVFLILCIGIVLGLLLGMFARWLGRKLFRKKAILVICAWCQNEMRRSGIDSELIISHGICPECQKKNFPKKSPTSKGKISK</sequence>
<dbReference type="Proteomes" id="UP000316360">
    <property type="component" value="Unassembled WGS sequence"/>
</dbReference>
<dbReference type="AlphaFoldDB" id="A0A523RWH1"/>
<name>A0A523RWH1_UNCAE</name>
<evidence type="ECO:0000256" key="1">
    <source>
        <dbReference type="SAM" id="Phobius"/>
    </source>
</evidence>
<organism evidence="2 3">
    <name type="scientific">Aerophobetes bacterium</name>
    <dbReference type="NCBI Taxonomy" id="2030807"/>
    <lineage>
        <taxon>Bacteria</taxon>
        <taxon>Candidatus Aerophobota</taxon>
    </lineage>
</organism>
<dbReference type="EMBL" id="SOKJ01000247">
    <property type="protein sequence ID" value="TET10086.1"/>
    <property type="molecule type" value="Genomic_DNA"/>
</dbReference>
<gene>
    <name evidence="2" type="ORF">E3J84_04490</name>
</gene>
<feature type="transmembrane region" description="Helical" evidence="1">
    <location>
        <begin position="6"/>
        <end position="27"/>
    </location>
</feature>
<comment type="caution">
    <text evidence="2">The sequence shown here is derived from an EMBL/GenBank/DDBJ whole genome shotgun (WGS) entry which is preliminary data.</text>
</comment>